<dbReference type="Gene3D" id="3.90.1200.10">
    <property type="match status" value="1"/>
</dbReference>
<dbReference type="Pfam" id="PF01636">
    <property type="entry name" value="APH"/>
    <property type="match status" value="1"/>
</dbReference>
<evidence type="ECO:0000313" key="2">
    <source>
        <dbReference type="EMBL" id="RLL72423.1"/>
    </source>
</evidence>
<name>A0A421BVS1_9RHOB</name>
<sequence>MPETLNAFLAAAGWADATRRPLAGDASARRYERLARPTGARAVLMISPSADEISRFSRIGRWLRAAGFSAPEIFAEDAAAGLMLLEDLGDDLLSRLLHDDPAREGEIYGFVTEFLLDLHRLPAPEFVAPLDGPALAELVELTVEHYPTLSQTAAEAVPGQITALYAGLVPVAPVLCLRDFHAENALWLPGRRGTARLGLLDFQDAVAAHPAYDLVSALQDVRRAVSPAVEARERARYAAARGLDPVDFDRACALLGAQRALRIQGVFARLAKLYGKPHYLDLMPRNWANLMHNLAHPALADLAATVTAAFPAPDAALIARLKQEAA</sequence>
<dbReference type="Proteomes" id="UP000279673">
    <property type="component" value="Unassembled WGS sequence"/>
</dbReference>
<accession>A0A421BVS1</accession>
<reference evidence="2 3" key="1">
    <citation type="submission" date="2018-10" db="EMBL/GenBank/DDBJ databases">
        <title>Rhodobacter sp . BO-81.</title>
        <authorList>
            <person name="Im W.T."/>
        </authorList>
    </citation>
    <scope>NUCLEOTIDE SEQUENCE [LARGE SCALE GENOMIC DNA]</scope>
    <source>
        <strain evidence="2 3">BO-81</strain>
    </source>
</reference>
<dbReference type="SUPFAM" id="SSF56112">
    <property type="entry name" value="Protein kinase-like (PK-like)"/>
    <property type="match status" value="1"/>
</dbReference>
<feature type="domain" description="Aminoglycoside phosphotransferase" evidence="1">
    <location>
        <begin position="20"/>
        <end position="242"/>
    </location>
</feature>
<organism evidence="2 3">
    <name type="scientific">Paenirhodobacter hankyongi</name>
    <dbReference type="NCBI Taxonomy" id="2294033"/>
    <lineage>
        <taxon>Bacteria</taxon>
        <taxon>Pseudomonadati</taxon>
        <taxon>Pseudomonadota</taxon>
        <taxon>Alphaproteobacteria</taxon>
        <taxon>Rhodobacterales</taxon>
        <taxon>Rhodobacter group</taxon>
        <taxon>Paenirhodobacter</taxon>
    </lineage>
</organism>
<keyword evidence="2" id="KW-0808">Transferase</keyword>
<proteinExistence type="predicted"/>
<dbReference type="RefSeq" id="WP_121530827.1">
    <property type="nucleotide sequence ID" value="NZ_RCHI01000002.1"/>
</dbReference>
<dbReference type="InterPro" id="IPR011009">
    <property type="entry name" value="Kinase-like_dom_sf"/>
</dbReference>
<dbReference type="AlphaFoldDB" id="A0A421BVS1"/>
<evidence type="ECO:0000313" key="3">
    <source>
        <dbReference type="Proteomes" id="UP000279673"/>
    </source>
</evidence>
<dbReference type="GO" id="GO:0016740">
    <property type="term" value="F:transferase activity"/>
    <property type="evidence" value="ECO:0007669"/>
    <property type="project" value="UniProtKB-KW"/>
</dbReference>
<dbReference type="InterPro" id="IPR002575">
    <property type="entry name" value="Aminoglycoside_PTrfase"/>
</dbReference>
<evidence type="ECO:0000259" key="1">
    <source>
        <dbReference type="Pfam" id="PF01636"/>
    </source>
</evidence>
<dbReference type="Gene3D" id="3.30.200.20">
    <property type="entry name" value="Phosphorylase Kinase, domain 1"/>
    <property type="match status" value="1"/>
</dbReference>
<comment type="caution">
    <text evidence="2">The sequence shown here is derived from an EMBL/GenBank/DDBJ whole genome shotgun (WGS) entry which is preliminary data.</text>
</comment>
<dbReference type="EMBL" id="RCHI01000002">
    <property type="protein sequence ID" value="RLL72423.1"/>
    <property type="molecule type" value="Genomic_DNA"/>
</dbReference>
<protein>
    <submittedName>
        <fullName evidence="2">Aminoglycoside phosphotransferase</fullName>
    </submittedName>
</protein>
<keyword evidence="3" id="KW-1185">Reference proteome</keyword>
<gene>
    <name evidence="2" type="ORF">DYS74_03170</name>
</gene>